<dbReference type="RefSeq" id="XP_009763248.1">
    <property type="nucleotide sequence ID" value="XM_009764946.1"/>
</dbReference>
<gene>
    <name evidence="2" type="primary">LOC104215192</name>
</gene>
<name>A0A1U7VA55_NICSY</name>
<dbReference type="OrthoDB" id="778454at2759"/>
<organism evidence="1 2">
    <name type="scientific">Nicotiana sylvestris</name>
    <name type="common">Wood tobacco</name>
    <name type="synonym">South American tobacco</name>
    <dbReference type="NCBI Taxonomy" id="4096"/>
    <lineage>
        <taxon>Eukaryota</taxon>
        <taxon>Viridiplantae</taxon>
        <taxon>Streptophyta</taxon>
        <taxon>Embryophyta</taxon>
        <taxon>Tracheophyta</taxon>
        <taxon>Spermatophyta</taxon>
        <taxon>Magnoliopsida</taxon>
        <taxon>eudicotyledons</taxon>
        <taxon>Gunneridae</taxon>
        <taxon>Pentapetalae</taxon>
        <taxon>asterids</taxon>
        <taxon>lamiids</taxon>
        <taxon>Solanales</taxon>
        <taxon>Solanaceae</taxon>
        <taxon>Nicotianoideae</taxon>
        <taxon>Nicotianeae</taxon>
        <taxon>Nicotiana</taxon>
    </lineage>
</organism>
<accession>A0A1U7VA55</accession>
<dbReference type="Proteomes" id="UP000189701">
    <property type="component" value="Unplaced"/>
</dbReference>
<evidence type="ECO:0000313" key="1">
    <source>
        <dbReference type="Proteomes" id="UP000189701"/>
    </source>
</evidence>
<dbReference type="CDD" id="cd00303">
    <property type="entry name" value="retropepsin_like"/>
    <property type="match status" value="1"/>
</dbReference>
<reference evidence="2" key="2">
    <citation type="submission" date="2025-08" db="UniProtKB">
        <authorList>
            <consortium name="RefSeq"/>
        </authorList>
    </citation>
    <scope>IDENTIFICATION</scope>
    <source>
        <tissue evidence="2">Leaf</tissue>
    </source>
</reference>
<dbReference type="PANTHER" id="PTHR33067:SF31">
    <property type="entry name" value="RNA-DIRECTED DNA POLYMERASE"/>
    <property type="match status" value="1"/>
</dbReference>
<protein>
    <submittedName>
        <fullName evidence="2">Uncharacterized protein LOC104215192</fullName>
    </submittedName>
</protein>
<proteinExistence type="predicted"/>
<dbReference type="InterPro" id="IPR021109">
    <property type="entry name" value="Peptidase_aspartic_dom_sf"/>
</dbReference>
<sequence>MTGYAKFMKDLVIKKRSMNCEMIKMMHQVSAIVHYMAPKLEDPGAFTIPCTISSADFTKALYDLGASINLMPYSVFKTLGIGQRRPTSMKLQMADKTMKSLLGIIDNVLVRVDKFLLPMDFVIHDCEVDCEVPIIWRRPFLATGKTLVDVEEGELTFQVGNAKFVFHVFKSLRQLNSNEVCSFVDLVTEVIVEDIIAVINVEVPLEAVLLNNDVDEKEGLVEYVNALQGMGSYTYELQKLYVDRENRKTPLTKPSI</sequence>
<dbReference type="PANTHER" id="PTHR33067">
    <property type="entry name" value="RNA-DIRECTED DNA POLYMERASE-RELATED"/>
    <property type="match status" value="1"/>
</dbReference>
<dbReference type="eggNOG" id="KOG0017">
    <property type="taxonomic scope" value="Eukaryota"/>
</dbReference>
<evidence type="ECO:0000313" key="2">
    <source>
        <dbReference type="RefSeq" id="XP_009763248.1"/>
    </source>
</evidence>
<reference evidence="1" key="1">
    <citation type="journal article" date="2013" name="Genome Biol.">
        <title>Reference genomes and transcriptomes of Nicotiana sylvestris and Nicotiana tomentosiformis.</title>
        <authorList>
            <person name="Sierro N."/>
            <person name="Battey J.N."/>
            <person name="Ouadi S."/>
            <person name="Bovet L."/>
            <person name="Goepfert S."/>
            <person name="Bakaher N."/>
            <person name="Peitsch M.C."/>
            <person name="Ivanov N.V."/>
        </authorList>
    </citation>
    <scope>NUCLEOTIDE SEQUENCE [LARGE SCALE GENOMIC DNA]</scope>
</reference>
<dbReference type="Gene3D" id="2.40.70.10">
    <property type="entry name" value="Acid Proteases"/>
    <property type="match status" value="1"/>
</dbReference>
<keyword evidence="1" id="KW-1185">Reference proteome</keyword>
<dbReference type="AlphaFoldDB" id="A0A1U7VA55"/>